<feature type="compositionally biased region" description="Low complexity" evidence="1">
    <location>
        <begin position="195"/>
        <end position="217"/>
    </location>
</feature>
<feature type="region of interest" description="Disordered" evidence="1">
    <location>
        <begin position="193"/>
        <end position="264"/>
    </location>
</feature>
<evidence type="ECO:0000259" key="2">
    <source>
        <dbReference type="PROSITE" id="PS50076"/>
    </source>
</evidence>
<dbReference type="InterPro" id="IPR036869">
    <property type="entry name" value="J_dom_sf"/>
</dbReference>
<organism evidence="3 4">
    <name type="scientific">Chloropicon primus</name>
    <dbReference type="NCBI Taxonomy" id="1764295"/>
    <lineage>
        <taxon>Eukaryota</taxon>
        <taxon>Viridiplantae</taxon>
        <taxon>Chlorophyta</taxon>
        <taxon>Chloropicophyceae</taxon>
        <taxon>Chloropicales</taxon>
        <taxon>Chloropicaceae</taxon>
        <taxon>Chloropicon</taxon>
    </lineage>
</organism>
<feature type="compositionally biased region" description="Low complexity" evidence="1">
    <location>
        <begin position="231"/>
        <end position="247"/>
    </location>
</feature>
<sequence length="264" mass="27932">MRMRMRMRMRLRGMGGGTRKVDRGLGLGLGGRLVGGRARGEAAATGTGTGTGGNETLYDLLGVAEGASAREIKRAYRKLAKTTHPDVEGGDANKFKRIAKAYAVLSNDEARKEYDRKRRAEKIFAGGSVDDAFDFFATGGGGRRGREEPEFYGFADLFRDIEEEFSAYSKGSEGQKGDDAILRKLGEDLLDFLEGKTSPSPSSSAKGSGSRGASSGGAHTDPGSGEKASTGAARAPGSSAKPSSKASFDADQELRELKKQMGLE</sequence>
<dbReference type="EMBL" id="CP031038">
    <property type="protein sequence ID" value="QDZ21026.1"/>
    <property type="molecule type" value="Genomic_DNA"/>
</dbReference>
<keyword evidence="4" id="KW-1185">Reference proteome</keyword>
<dbReference type="PANTHER" id="PTHR43096">
    <property type="entry name" value="DNAJ HOMOLOG 1, MITOCHONDRIAL-RELATED"/>
    <property type="match status" value="1"/>
</dbReference>
<feature type="domain" description="J" evidence="2">
    <location>
        <begin position="56"/>
        <end position="118"/>
    </location>
</feature>
<evidence type="ECO:0000313" key="4">
    <source>
        <dbReference type="Proteomes" id="UP000316726"/>
    </source>
</evidence>
<dbReference type="GO" id="GO:0042026">
    <property type="term" value="P:protein refolding"/>
    <property type="evidence" value="ECO:0007669"/>
    <property type="project" value="TreeGrafter"/>
</dbReference>
<dbReference type="InterPro" id="IPR018253">
    <property type="entry name" value="DnaJ_domain_CS"/>
</dbReference>
<feature type="compositionally biased region" description="Basic and acidic residues" evidence="1">
    <location>
        <begin position="252"/>
        <end position="264"/>
    </location>
</feature>
<dbReference type="InterPro" id="IPR001623">
    <property type="entry name" value="DnaJ_domain"/>
</dbReference>
<dbReference type="SMART" id="SM00271">
    <property type="entry name" value="DnaJ"/>
    <property type="match status" value="1"/>
</dbReference>
<evidence type="ECO:0000313" key="3">
    <source>
        <dbReference type="EMBL" id="QDZ21026.1"/>
    </source>
</evidence>
<dbReference type="CDD" id="cd06257">
    <property type="entry name" value="DnaJ"/>
    <property type="match status" value="1"/>
</dbReference>
<dbReference type="AlphaFoldDB" id="A0A5B8MKM7"/>
<dbReference type="PROSITE" id="PS50076">
    <property type="entry name" value="DNAJ_2"/>
    <property type="match status" value="1"/>
</dbReference>
<dbReference type="Gene3D" id="1.10.287.110">
    <property type="entry name" value="DnaJ domain"/>
    <property type="match status" value="1"/>
</dbReference>
<dbReference type="PROSITE" id="PS00636">
    <property type="entry name" value="DNAJ_1"/>
    <property type="match status" value="1"/>
</dbReference>
<dbReference type="STRING" id="1764295.A0A5B8MKM7"/>
<gene>
    <name evidence="3" type="ORF">A3770_05p35440</name>
</gene>
<proteinExistence type="predicted"/>
<dbReference type="GO" id="GO:0051082">
    <property type="term" value="F:unfolded protein binding"/>
    <property type="evidence" value="ECO:0007669"/>
    <property type="project" value="TreeGrafter"/>
</dbReference>
<reference evidence="3 4" key="1">
    <citation type="submission" date="2018-07" db="EMBL/GenBank/DDBJ databases">
        <title>The complete nuclear genome of the prasinophyte Chloropicon primus (CCMP1205).</title>
        <authorList>
            <person name="Pombert J.-F."/>
            <person name="Otis C."/>
            <person name="Turmel M."/>
            <person name="Lemieux C."/>
        </authorList>
    </citation>
    <scope>NUCLEOTIDE SEQUENCE [LARGE SCALE GENOMIC DNA]</scope>
    <source>
        <strain evidence="3 4">CCMP1205</strain>
    </source>
</reference>
<accession>A0A5B8MKM7</accession>
<dbReference type="SUPFAM" id="SSF46565">
    <property type="entry name" value="Chaperone J-domain"/>
    <property type="match status" value="1"/>
</dbReference>
<dbReference type="PANTHER" id="PTHR43096:SF58">
    <property type="entry name" value="CHAPERONE DNAJ-DOMAIN SUPERFAMILY PROTEIN"/>
    <property type="match status" value="1"/>
</dbReference>
<dbReference type="GO" id="GO:0005737">
    <property type="term" value="C:cytoplasm"/>
    <property type="evidence" value="ECO:0007669"/>
    <property type="project" value="TreeGrafter"/>
</dbReference>
<dbReference type="OrthoDB" id="376357at2759"/>
<dbReference type="PRINTS" id="PR00625">
    <property type="entry name" value="JDOMAIN"/>
</dbReference>
<dbReference type="Pfam" id="PF00226">
    <property type="entry name" value="DnaJ"/>
    <property type="match status" value="1"/>
</dbReference>
<name>A0A5B8MKM7_9CHLO</name>
<protein>
    <submittedName>
        <fullName evidence="3">DnaJ-like protein</fullName>
    </submittedName>
</protein>
<evidence type="ECO:0000256" key="1">
    <source>
        <dbReference type="SAM" id="MobiDB-lite"/>
    </source>
</evidence>
<dbReference type="Proteomes" id="UP000316726">
    <property type="component" value="Chromosome 5"/>
</dbReference>